<gene>
    <name evidence="7" type="ORF">LUZ61_009997</name>
</gene>
<keyword evidence="2" id="KW-0052">Apoplast</keyword>
<evidence type="ECO:0000256" key="2">
    <source>
        <dbReference type="ARBA" id="ARBA00022523"/>
    </source>
</evidence>
<dbReference type="Pfam" id="PF04674">
    <property type="entry name" value="Phi_1"/>
    <property type="match status" value="1"/>
</dbReference>
<feature type="chain" id="PRO_5041980048" evidence="6">
    <location>
        <begin position="26"/>
        <end position="370"/>
    </location>
</feature>
<keyword evidence="3" id="KW-0964">Secreted</keyword>
<sequence length="370" mass="40371">MATSTLSLFLSLSIFFFTGPTTTDAWRPWPSTTLNTTNTAGASPAELGASKKFEGSSEFVKLRYHMGPVLTSNITVHPIWYGRWAPEQKRIIRTFLRSFADSSVRGPSVASWWRTVRLYTDQTGSNISSNVILGEEKNDRGCSRGTSLTRLSVQSVIKDAITASTKPLPVNTRGGLYLVLTAPEVAMENFCGQVCGFHYFTYPSIVGYTLPYAWVGNSHGRCPEVCAYPFAVPSYIPTAKAEMPPNGDVGVDGMVSVVAHELAEMSSNPLVNAWYAGGDPSFPTEIADLCEGIYGTGGGGAYTGQLLVDGQMDLESVPELLFWTKCIGSVIKWPWHRQLVDLFGLISRHSDIVNHVVVLGLEKRWLVNGG</sequence>
<reference evidence="7 8" key="1">
    <citation type="journal article" date="2022" name="Cell">
        <title>Repeat-based holocentromeres influence genome architecture and karyotype evolution.</title>
        <authorList>
            <person name="Hofstatter P.G."/>
            <person name="Thangavel G."/>
            <person name="Lux T."/>
            <person name="Neumann P."/>
            <person name="Vondrak T."/>
            <person name="Novak P."/>
            <person name="Zhang M."/>
            <person name="Costa L."/>
            <person name="Castellani M."/>
            <person name="Scott A."/>
            <person name="Toegelov H."/>
            <person name="Fuchs J."/>
            <person name="Mata-Sucre Y."/>
            <person name="Dias Y."/>
            <person name="Vanzela A.L.L."/>
            <person name="Huettel B."/>
            <person name="Almeida C.C.S."/>
            <person name="Simkova H."/>
            <person name="Souza G."/>
            <person name="Pedrosa-Harand A."/>
            <person name="Macas J."/>
            <person name="Mayer K.F.X."/>
            <person name="Houben A."/>
            <person name="Marques A."/>
        </authorList>
    </citation>
    <scope>NUCLEOTIDE SEQUENCE [LARGE SCALE GENOMIC DNA]</scope>
    <source>
        <strain evidence="7">RhyTen1mFocal</strain>
    </source>
</reference>
<protein>
    <submittedName>
        <fullName evidence="7">Uncharacterized protein</fullName>
    </submittedName>
</protein>
<dbReference type="Proteomes" id="UP001210211">
    <property type="component" value="Unassembled WGS sequence"/>
</dbReference>
<dbReference type="EMBL" id="JAMRDG010000001">
    <property type="protein sequence ID" value="KAJ3706292.1"/>
    <property type="molecule type" value="Genomic_DNA"/>
</dbReference>
<evidence type="ECO:0000256" key="6">
    <source>
        <dbReference type="SAM" id="SignalP"/>
    </source>
</evidence>
<evidence type="ECO:0000313" key="8">
    <source>
        <dbReference type="Proteomes" id="UP001210211"/>
    </source>
</evidence>
<proteinExistence type="inferred from homology"/>
<evidence type="ECO:0000256" key="5">
    <source>
        <dbReference type="ARBA" id="ARBA00023591"/>
    </source>
</evidence>
<dbReference type="AlphaFoldDB" id="A0AAD5ZY95"/>
<evidence type="ECO:0000256" key="1">
    <source>
        <dbReference type="ARBA" id="ARBA00004271"/>
    </source>
</evidence>
<organism evidence="7 8">
    <name type="scientific">Rhynchospora tenuis</name>
    <dbReference type="NCBI Taxonomy" id="198213"/>
    <lineage>
        <taxon>Eukaryota</taxon>
        <taxon>Viridiplantae</taxon>
        <taxon>Streptophyta</taxon>
        <taxon>Embryophyta</taxon>
        <taxon>Tracheophyta</taxon>
        <taxon>Spermatophyta</taxon>
        <taxon>Magnoliopsida</taxon>
        <taxon>Liliopsida</taxon>
        <taxon>Poales</taxon>
        <taxon>Cyperaceae</taxon>
        <taxon>Cyperoideae</taxon>
        <taxon>Rhynchosporeae</taxon>
        <taxon>Rhynchospora</taxon>
    </lineage>
</organism>
<dbReference type="PANTHER" id="PTHR31279:SF7">
    <property type="entry name" value="PROTEIN EXORDIUM-LIKE 3"/>
    <property type="match status" value="1"/>
</dbReference>
<comment type="similarity">
    <text evidence="5">Belongs to the EXORDIUM family.</text>
</comment>
<dbReference type="InterPro" id="IPR006766">
    <property type="entry name" value="EXORDIUM-like"/>
</dbReference>
<evidence type="ECO:0000256" key="3">
    <source>
        <dbReference type="ARBA" id="ARBA00022525"/>
    </source>
</evidence>
<evidence type="ECO:0000313" key="7">
    <source>
        <dbReference type="EMBL" id="KAJ3706292.1"/>
    </source>
</evidence>
<keyword evidence="8" id="KW-1185">Reference proteome</keyword>
<comment type="subcellular location">
    <subcellularLocation>
        <location evidence="1">Secreted</location>
        <location evidence="1">Extracellular space</location>
        <location evidence="1">Apoplast</location>
    </subcellularLocation>
</comment>
<dbReference type="PANTHER" id="PTHR31279">
    <property type="entry name" value="PROTEIN EXORDIUM-LIKE 5"/>
    <property type="match status" value="1"/>
</dbReference>
<name>A0AAD5ZY95_9POAL</name>
<feature type="signal peptide" evidence="6">
    <location>
        <begin position="1"/>
        <end position="25"/>
    </location>
</feature>
<comment type="caution">
    <text evidence="7">The sequence shown here is derived from an EMBL/GenBank/DDBJ whole genome shotgun (WGS) entry which is preliminary data.</text>
</comment>
<dbReference type="GO" id="GO:0048046">
    <property type="term" value="C:apoplast"/>
    <property type="evidence" value="ECO:0007669"/>
    <property type="project" value="UniProtKB-SubCell"/>
</dbReference>
<keyword evidence="4 6" id="KW-0732">Signal</keyword>
<accession>A0AAD5ZY95</accession>
<evidence type="ECO:0000256" key="4">
    <source>
        <dbReference type="ARBA" id="ARBA00022729"/>
    </source>
</evidence>